<dbReference type="GO" id="GO:0005524">
    <property type="term" value="F:ATP binding"/>
    <property type="evidence" value="ECO:0007669"/>
    <property type="project" value="UniProtKB-KW"/>
</dbReference>
<organism evidence="6 7">
    <name type="scientific">Alkalithermobacter paradoxus</name>
    <dbReference type="NCBI Taxonomy" id="29349"/>
    <lineage>
        <taxon>Bacteria</taxon>
        <taxon>Bacillati</taxon>
        <taxon>Bacillota</taxon>
        <taxon>Clostridia</taxon>
        <taxon>Peptostreptococcales</taxon>
        <taxon>Tepidibacteraceae</taxon>
        <taxon>Alkalithermobacter</taxon>
    </lineage>
</organism>
<dbReference type="EMBL" id="MZGW01000001">
    <property type="protein sequence ID" value="OPJ56805.1"/>
    <property type="molecule type" value="Genomic_DNA"/>
</dbReference>
<gene>
    <name evidence="6" type="ORF">CLOTH_00870</name>
</gene>
<evidence type="ECO:0000256" key="2">
    <source>
        <dbReference type="ARBA" id="ARBA00022801"/>
    </source>
</evidence>
<accession>A0A1V4IAX9</accession>
<dbReference type="RefSeq" id="WP_079410116.1">
    <property type="nucleotide sequence ID" value="NZ_MZGW01000001.1"/>
</dbReference>
<name>A0A1V4IAX9_9FIRM</name>
<dbReference type="Pfam" id="PF00580">
    <property type="entry name" value="UvrD-helicase"/>
    <property type="match status" value="1"/>
</dbReference>
<protein>
    <submittedName>
        <fullName evidence="6">UvrD/REP helicase</fullName>
    </submittedName>
</protein>
<keyword evidence="1" id="KW-0547">Nucleotide-binding</keyword>
<dbReference type="InterPro" id="IPR027417">
    <property type="entry name" value="P-loop_NTPase"/>
</dbReference>
<keyword evidence="2" id="KW-0378">Hydrolase</keyword>
<dbReference type="InterPro" id="IPR014016">
    <property type="entry name" value="UvrD-like_ATP-bd"/>
</dbReference>
<evidence type="ECO:0000256" key="3">
    <source>
        <dbReference type="ARBA" id="ARBA00022806"/>
    </source>
</evidence>
<evidence type="ECO:0000313" key="6">
    <source>
        <dbReference type="EMBL" id="OPJ56805.1"/>
    </source>
</evidence>
<evidence type="ECO:0000259" key="5">
    <source>
        <dbReference type="Pfam" id="PF00580"/>
    </source>
</evidence>
<evidence type="ECO:0000256" key="1">
    <source>
        <dbReference type="ARBA" id="ARBA00022741"/>
    </source>
</evidence>
<dbReference type="SUPFAM" id="SSF52540">
    <property type="entry name" value="P-loop containing nucleoside triphosphate hydrolases"/>
    <property type="match status" value="1"/>
</dbReference>
<sequence length="686" mass="78807">MDDIQRKIVNYGFDTNCIVVNGCSGSGKTTTAIERYKHMIENENIKSEQILVFVLNRVQSLIYRSNLDIKGCGEIKITSYFGFIQKELTKFWPLVIQKCDLIGKNTIRPIFHTFETSQCLMHRLVEHQRNKSGLLLGLNSSSDRIAISIISNLTKAALPSIPINEIGTRLYNSLENKDLIKQSIFKDMDVIIDYYIKRSLQEGTIDYGLSVFLYNKYLLNDPIYHQYLRKNIKHIIVDNLEECTPSQVDFIKELIPSVDTALLMYNPDGGFGVRYGADPLYIQQELVNKYENVILNCKFATKKEFQDLADCISHNIFNNNKAKCKSESIFVNTSELRSDMIENISKEVVRLLNEGVNPSDICVISPVNDIVLEYILTDQVRMAGHEVLNISRKRSITDNQYAYSLVVLACLCHDFNEIILNEDDVKSLFILIANMDPIRAAILTKNVLKIENGISYLTKLSDDSIINRVGNEYLQKYEYIRNWVDNYKSKEALDIDEFFRKVYLEILITLPAGKENINACKDIIDSATNFIDIISKFKAIENPNREFIRFIKSGAKSNESIYAIEERMMDSFVTLATPSTYLASANYSKVHIWADLGSDLWSPRNITELENPYVLTRTWDINNVYTEDIEDRNRRNYLNIIIRSLIKRCSERLYLFDSIYSANGHEQSGMLSQIMSDTIGGEQVEL</sequence>
<dbReference type="STRING" id="29349.CLOTH_00870"/>
<dbReference type="GO" id="GO:0004386">
    <property type="term" value="F:helicase activity"/>
    <property type="evidence" value="ECO:0007669"/>
    <property type="project" value="UniProtKB-KW"/>
</dbReference>
<feature type="domain" description="UvrD-like helicase ATP-binding" evidence="5">
    <location>
        <begin position="2"/>
        <end position="257"/>
    </location>
</feature>
<evidence type="ECO:0000256" key="4">
    <source>
        <dbReference type="ARBA" id="ARBA00022840"/>
    </source>
</evidence>
<dbReference type="Gene3D" id="3.40.50.300">
    <property type="entry name" value="P-loop containing nucleotide triphosphate hydrolases"/>
    <property type="match status" value="1"/>
</dbReference>
<dbReference type="OrthoDB" id="141404at2"/>
<reference evidence="6 7" key="1">
    <citation type="submission" date="2017-03" db="EMBL/GenBank/DDBJ databases">
        <title>Genome sequence of Clostridium thermoalcaliphilum DSM 7309.</title>
        <authorList>
            <person name="Poehlein A."/>
            <person name="Daniel R."/>
        </authorList>
    </citation>
    <scope>NUCLEOTIDE SEQUENCE [LARGE SCALE GENOMIC DNA]</scope>
    <source>
        <strain evidence="6 7">DSM 7309</strain>
    </source>
</reference>
<keyword evidence="7" id="KW-1185">Reference proteome</keyword>
<keyword evidence="3 6" id="KW-0347">Helicase</keyword>
<keyword evidence="4" id="KW-0067">ATP-binding</keyword>
<evidence type="ECO:0000313" key="7">
    <source>
        <dbReference type="Proteomes" id="UP000190140"/>
    </source>
</evidence>
<proteinExistence type="predicted"/>
<dbReference type="AlphaFoldDB" id="A0A1V4IAX9"/>
<dbReference type="GO" id="GO:0016787">
    <property type="term" value="F:hydrolase activity"/>
    <property type="evidence" value="ECO:0007669"/>
    <property type="project" value="UniProtKB-KW"/>
</dbReference>
<dbReference type="Proteomes" id="UP000190140">
    <property type="component" value="Unassembled WGS sequence"/>
</dbReference>
<comment type="caution">
    <text evidence="6">The sequence shown here is derived from an EMBL/GenBank/DDBJ whole genome shotgun (WGS) entry which is preliminary data.</text>
</comment>